<proteinExistence type="predicted"/>
<evidence type="ECO:0000313" key="2">
    <source>
        <dbReference type="EMBL" id="GLJ74569.1"/>
    </source>
</evidence>
<reference evidence="2" key="2">
    <citation type="submission" date="2023-01" db="EMBL/GenBank/DDBJ databases">
        <authorList>
            <person name="Sun Q."/>
            <person name="Evtushenko L."/>
        </authorList>
    </citation>
    <scope>NUCLEOTIDE SEQUENCE</scope>
    <source>
        <strain evidence="2">VKM Ac-1401</strain>
    </source>
</reference>
<dbReference type="EMBL" id="BSEN01000001">
    <property type="protein sequence ID" value="GLJ74569.1"/>
    <property type="molecule type" value="Genomic_DNA"/>
</dbReference>
<feature type="transmembrane region" description="Helical" evidence="1">
    <location>
        <begin position="76"/>
        <end position="100"/>
    </location>
</feature>
<organism evidence="2 3">
    <name type="scientific">Leifsonia poae</name>
    <dbReference type="NCBI Taxonomy" id="110933"/>
    <lineage>
        <taxon>Bacteria</taxon>
        <taxon>Bacillati</taxon>
        <taxon>Actinomycetota</taxon>
        <taxon>Actinomycetes</taxon>
        <taxon>Micrococcales</taxon>
        <taxon>Microbacteriaceae</taxon>
        <taxon>Leifsonia</taxon>
    </lineage>
</organism>
<evidence type="ECO:0000313" key="3">
    <source>
        <dbReference type="Proteomes" id="UP001142372"/>
    </source>
</evidence>
<comment type="caution">
    <text evidence="2">The sequence shown here is derived from an EMBL/GenBank/DDBJ whole genome shotgun (WGS) entry which is preliminary data.</text>
</comment>
<gene>
    <name evidence="2" type="ORF">GCM10017584_01420</name>
</gene>
<accession>A0A9W6H624</accession>
<reference evidence="2" key="1">
    <citation type="journal article" date="2014" name="Int. J. Syst. Evol. Microbiol.">
        <title>Complete genome sequence of Corynebacterium casei LMG S-19264T (=DSM 44701T), isolated from a smear-ripened cheese.</title>
        <authorList>
            <consortium name="US DOE Joint Genome Institute (JGI-PGF)"/>
            <person name="Walter F."/>
            <person name="Albersmeier A."/>
            <person name="Kalinowski J."/>
            <person name="Ruckert C."/>
        </authorList>
    </citation>
    <scope>NUCLEOTIDE SEQUENCE</scope>
    <source>
        <strain evidence="2">VKM Ac-1401</strain>
    </source>
</reference>
<name>A0A9W6H624_9MICO</name>
<keyword evidence="1" id="KW-0472">Membrane</keyword>
<dbReference type="Proteomes" id="UP001142372">
    <property type="component" value="Unassembled WGS sequence"/>
</dbReference>
<keyword evidence="1" id="KW-0812">Transmembrane</keyword>
<evidence type="ECO:0000256" key="1">
    <source>
        <dbReference type="SAM" id="Phobius"/>
    </source>
</evidence>
<sequence>MMPTPPPHGDGPQSVVASTSTRSRRLGRVALIVALVVLVGATVAVIVARVSGNPFGASVYTFGEISGVGHPDVAGLYSAIVLPWTVSTVMGFLLAIWALVQGIVAVASRRGRMYGALAIAVIVIAVIVFITGLEAARGMEIHLKEPATRGAQPTQAI</sequence>
<feature type="transmembrane region" description="Helical" evidence="1">
    <location>
        <begin position="29"/>
        <end position="50"/>
    </location>
</feature>
<keyword evidence="1" id="KW-1133">Transmembrane helix</keyword>
<dbReference type="AlphaFoldDB" id="A0A9W6H624"/>
<feature type="transmembrane region" description="Helical" evidence="1">
    <location>
        <begin position="112"/>
        <end position="133"/>
    </location>
</feature>
<keyword evidence="3" id="KW-1185">Reference proteome</keyword>
<protein>
    <submittedName>
        <fullName evidence="2">Uncharacterized protein</fullName>
    </submittedName>
</protein>